<sequence length="404" mass="42763">MSGVPEGIRQWSELDGPATVLRAVQNRARRGHDTENGRLGALALSSSQRQEVGRLLGNSWALSGRPVQLRDVAARLAEHGMTVRRLVEALYGEVELDADVRRMESERALAEDESAEAELIWAGVPPQVARDWLADEPILPAAGTGDRLGVVREVSAIWIQLPDATTPPIRHAQLASVLLGDAHALDADQLLGKLVARLAATAHGLARPGRAGRIWRLAWAAVGVLCDEVSSRVLAVNLALEGNAHAVRLCSASVGEPVWLSLRSLRGGWRAVGGPAFVCENPTVAEAAADRLGADCPPLICTDGVPTTAALDLVAGLAAADIPLSIRADFDHAGLVVVKQLVSVAPAAEMWRFDVATYLRHAANGTKPGHHPDLRSAIDHLAQAVHEEALLDDLLADLSSAVAP</sequence>
<dbReference type="InterPro" id="IPR024466">
    <property type="entry name" value="CHP02679_N"/>
</dbReference>
<comment type="caution">
    <text evidence="4">The sequence shown here is derived from an EMBL/GenBank/DDBJ whole genome shotgun (WGS) entry which is preliminary data.</text>
</comment>
<feature type="domain" description="Conserved hypothetical protein CHP02679 N terminus" evidence="3">
    <location>
        <begin position="40"/>
        <end position="239"/>
    </location>
</feature>
<organism evidence="4 5">
    <name type="scientific">Kribbella aluminosa</name>
    <dbReference type="NCBI Taxonomy" id="416017"/>
    <lineage>
        <taxon>Bacteria</taxon>
        <taxon>Bacillati</taxon>
        <taxon>Actinomycetota</taxon>
        <taxon>Actinomycetes</taxon>
        <taxon>Propionibacteriales</taxon>
        <taxon>Kribbellaceae</taxon>
        <taxon>Kribbella</taxon>
    </lineage>
</organism>
<evidence type="ECO:0000313" key="4">
    <source>
        <dbReference type="EMBL" id="MBP2355976.1"/>
    </source>
</evidence>
<keyword evidence="5" id="KW-1185">Reference proteome</keyword>
<evidence type="ECO:0000259" key="2">
    <source>
        <dbReference type="Pfam" id="PF09664"/>
    </source>
</evidence>
<evidence type="ECO:0000313" key="5">
    <source>
        <dbReference type="Proteomes" id="UP000755585"/>
    </source>
</evidence>
<evidence type="ECO:0000256" key="1">
    <source>
        <dbReference type="SAM" id="Coils"/>
    </source>
</evidence>
<gene>
    <name evidence="4" type="ORF">JOF29_007086</name>
</gene>
<dbReference type="Pfam" id="PF09664">
    <property type="entry name" value="DUF2399"/>
    <property type="match status" value="1"/>
</dbReference>
<dbReference type="EMBL" id="JAGINT010000002">
    <property type="protein sequence ID" value="MBP2355976.1"/>
    <property type="molecule type" value="Genomic_DNA"/>
</dbReference>
<protein>
    <submittedName>
        <fullName evidence="4">Uncharacterized protein (TIGR02679 family)</fullName>
    </submittedName>
</protein>
<keyword evidence="1" id="KW-0175">Coiled coil</keyword>
<dbReference type="Pfam" id="PF11796">
    <property type="entry name" value="DUF3323"/>
    <property type="match status" value="1"/>
</dbReference>
<feature type="domain" description="DUF2399" evidence="2">
    <location>
        <begin position="265"/>
        <end position="398"/>
    </location>
</feature>
<dbReference type="RefSeq" id="WP_209698571.1">
    <property type="nucleotide sequence ID" value="NZ_BAAAVU010000005.1"/>
</dbReference>
<name>A0ABS4UWQ6_9ACTN</name>
<proteinExistence type="predicted"/>
<reference evidence="4 5" key="1">
    <citation type="submission" date="2021-03" db="EMBL/GenBank/DDBJ databases">
        <title>Sequencing the genomes of 1000 actinobacteria strains.</title>
        <authorList>
            <person name="Klenk H.-P."/>
        </authorList>
    </citation>
    <scope>NUCLEOTIDE SEQUENCE [LARGE SCALE GENOMIC DNA]</scope>
    <source>
        <strain evidence="4 5">DSM 18824</strain>
    </source>
</reference>
<dbReference type="Proteomes" id="UP000755585">
    <property type="component" value="Unassembled WGS sequence"/>
</dbReference>
<dbReference type="InterPro" id="IPR024465">
    <property type="entry name" value="DUF2399"/>
</dbReference>
<evidence type="ECO:0000259" key="3">
    <source>
        <dbReference type="Pfam" id="PF11796"/>
    </source>
</evidence>
<feature type="coiled-coil region" evidence="1">
    <location>
        <begin position="93"/>
        <end position="120"/>
    </location>
</feature>
<accession>A0ABS4UWQ6</accession>